<accession>A0A1X1DAC2</accession>
<feature type="transmembrane region" description="Helical" evidence="1">
    <location>
        <begin position="21"/>
        <end position="41"/>
    </location>
</feature>
<keyword evidence="1" id="KW-1133">Transmembrane helix</keyword>
<comment type="caution">
    <text evidence="2">The sequence shown here is derived from an EMBL/GenBank/DDBJ whole genome shotgun (WGS) entry which is preliminary data.</text>
</comment>
<feature type="transmembrane region" description="Helical" evidence="1">
    <location>
        <begin position="159"/>
        <end position="180"/>
    </location>
</feature>
<dbReference type="AlphaFoldDB" id="A0A1X1DAC2"/>
<feature type="transmembrane region" description="Helical" evidence="1">
    <location>
        <begin position="74"/>
        <end position="93"/>
    </location>
</feature>
<evidence type="ECO:0000313" key="3">
    <source>
        <dbReference type="Proteomes" id="UP000193104"/>
    </source>
</evidence>
<proteinExistence type="predicted"/>
<dbReference type="STRING" id="1076551.HA48_09205"/>
<reference evidence="2 3" key="1">
    <citation type="journal article" date="2017" name="Antonie Van Leeuwenhoek">
        <title>Phylogenomic resolution of the bacterial genus Pantoea and its relationship with Erwinia and Tatumella.</title>
        <authorList>
            <person name="Palmer M."/>
            <person name="Steenkamp E.T."/>
            <person name="Coetzee M.P."/>
            <person name="Chan W.Y."/>
            <person name="van Zyl E."/>
            <person name="De Maayer P."/>
            <person name="Coutinho T.A."/>
            <person name="Blom J."/>
            <person name="Smits T.H."/>
            <person name="Duffy B."/>
            <person name="Venter S.N."/>
        </authorList>
    </citation>
    <scope>NUCLEOTIDE SEQUENCE [LARGE SCALE GENOMIC DNA]</scope>
    <source>
        <strain evidence="2 3">LMG 26277</strain>
    </source>
</reference>
<dbReference type="RefSeq" id="WP_128600830.1">
    <property type="nucleotide sequence ID" value="NZ_MLFS01000020.1"/>
</dbReference>
<dbReference type="OrthoDB" id="6773069at2"/>
<keyword evidence="1" id="KW-0472">Membrane</keyword>
<gene>
    <name evidence="2" type="ORF">HA48_09205</name>
</gene>
<evidence type="ECO:0000313" key="2">
    <source>
        <dbReference type="EMBL" id="ORM73480.1"/>
    </source>
</evidence>
<dbReference type="Proteomes" id="UP000193104">
    <property type="component" value="Unassembled WGS sequence"/>
</dbReference>
<dbReference type="EMBL" id="MLFS01000020">
    <property type="protein sequence ID" value="ORM73480.1"/>
    <property type="molecule type" value="Genomic_DNA"/>
</dbReference>
<evidence type="ECO:0000256" key="1">
    <source>
        <dbReference type="SAM" id="Phobius"/>
    </source>
</evidence>
<sequence>MIKLLMLLAGRDLLVRYRLAIALLAASGLLLAAMIALDLAIDGHINISASVLAAVLLLSLLFNLLSGEASLQRWLNLLFSLIFIGTLVVGLIWHGDGRQLKKLIFAVMEVCLLCNGLFRCLSAALIQRRRWARHFLLGCGEMVLGGVLFFSGHDLHGCLLLGGWLIFLLLSFSLTIWRVYRQWQRLPDGDSLTLLPCFCRGHRNMARLKPWLQTPFPSDSETFPLYVHVWQAQCEADKQPRRYVIDRYIGVINGAGEFCTGHAALSFGQHGYISLYPLQEIEPAREALPRLLLAGQINDRPGRFLPSLAAEVAGWRSRISRSVSPAITVGHWRITGMPMARIVCTT</sequence>
<feature type="transmembrane region" description="Helical" evidence="1">
    <location>
        <begin position="105"/>
        <end position="126"/>
    </location>
</feature>
<feature type="transmembrane region" description="Helical" evidence="1">
    <location>
        <begin position="135"/>
        <end position="153"/>
    </location>
</feature>
<name>A0A1X1DAC2_9GAMM</name>
<feature type="transmembrane region" description="Helical" evidence="1">
    <location>
        <begin position="47"/>
        <end position="65"/>
    </location>
</feature>
<keyword evidence="1" id="KW-0812">Transmembrane</keyword>
<keyword evidence="3" id="KW-1185">Reference proteome</keyword>
<organism evidence="2 3">
    <name type="scientific">Pantoea wallisii</name>
    <dbReference type="NCBI Taxonomy" id="1076551"/>
    <lineage>
        <taxon>Bacteria</taxon>
        <taxon>Pseudomonadati</taxon>
        <taxon>Pseudomonadota</taxon>
        <taxon>Gammaproteobacteria</taxon>
        <taxon>Enterobacterales</taxon>
        <taxon>Erwiniaceae</taxon>
        <taxon>Pantoea</taxon>
    </lineage>
</organism>
<protein>
    <submittedName>
        <fullName evidence="2">Uncharacterized protein</fullName>
    </submittedName>
</protein>